<keyword evidence="1" id="KW-1133">Transmembrane helix</keyword>
<feature type="transmembrane region" description="Helical" evidence="1">
    <location>
        <begin position="50"/>
        <end position="71"/>
    </location>
</feature>
<proteinExistence type="predicted"/>
<reference evidence="2" key="1">
    <citation type="submission" date="2023-06" db="EMBL/GenBank/DDBJ databases">
        <authorList>
            <consortium name="Lawrence Berkeley National Laboratory"/>
            <person name="Ahrendt S."/>
            <person name="Sahu N."/>
            <person name="Indic B."/>
            <person name="Wong-Bajracharya J."/>
            <person name="Merenyi Z."/>
            <person name="Ke H.-M."/>
            <person name="Monk M."/>
            <person name="Kocsube S."/>
            <person name="Drula E."/>
            <person name="Lipzen A."/>
            <person name="Balint B."/>
            <person name="Henrissat B."/>
            <person name="Andreopoulos B."/>
            <person name="Martin F.M."/>
            <person name="Harder C.B."/>
            <person name="Rigling D."/>
            <person name="Ford K.L."/>
            <person name="Foster G.D."/>
            <person name="Pangilinan J."/>
            <person name="Papanicolaou A."/>
            <person name="Barry K."/>
            <person name="LaButti K."/>
            <person name="Viragh M."/>
            <person name="Koriabine M."/>
            <person name="Yan M."/>
            <person name="Riley R."/>
            <person name="Champramary S."/>
            <person name="Plett K.L."/>
            <person name="Tsai I.J."/>
            <person name="Slot J."/>
            <person name="Sipos G."/>
            <person name="Plett J."/>
            <person name="Nagy L.G."/>
            <person name="Grigoriev I.V."/>
        </authorList>
    </citation>
    <scope>NUCLEOTIDE SEQUENCE</scope>
    <source>
        <strain evidence="2">ICMP 16352</strain>
    </source>
</reference>
<keyword evidence="1" id="KW-0472">Membrane</keyword>
<dbReference type="EMBL" id="JAUEPR010000038">
    <property type="protein sequence ID" value="KAK0472779.1"/>
    <property type="molecule type" value="Genomic_DNA"/>
</dbReference>
<sequence length="109" mass="12444">MIAKALEISPSPAFRARRNRLLLLGSDYHLTQNINIALHDPLWFTILPSVFNELTLCVTGIITLMVCLFYARQLFIVCNRNVQVLLVSSAFLFFTLCRVGGRFVFTCFQ</sequence>
<keyword evidence="1" id="KW-0812">Transmembrane</keyword>
<evidence type="ECO:0000313" key="3">
    <source>
        <dbReference type="Proteomes" id="UP001175227"/>
    </source>
</evidence>
<keyword evidence="3" id="KW-1185">Reference proteome</keyword>
<evidence type="ECO:0000256" key="1">
    <source>
        <dbReference type="SAM" id="Phobius"/>
    </source>
</evidence>
<comment type="caution">
    <text evidence="2">The sequence shown here is derived from an EMBL/GenBank/DDBJ whole genome shotgun (WGS) entry which is preliminary data.</text>
</comment>
<dbReference type="Proteomes" id="UP001175227">
    <property type="component" value="Unassembled WGS sequence"/>
</dbReference>
<protein>
    <submittedName>
        <fullName evidence="2">Uncharacterized protein</fullName>
    </submittedName>
</protein>
<organism evidence="2 3">
    <name type="scientific">Armillaria novae-zelandiae</name>
    <dbReference type="NCBI Taxonomy" id="153914"/>
    <lineage>
        <taxon>Eukaryota</taxon>
        <taxon>Fungi</taxon>
        <taxon>Dikarya</taxon>
        <taxon>Basidiomycota</taxon>
        <taxon>Agaricomycotina</taxon>
        <taxon>Agaricomycetes</taxon>
        <taxon>Agaricomycetidae</taxon>
        <taxon>Agaricales</taxon>
        <taxon>Marasmiineae</taxon>
        <taxon>Physalacriaceae</taxon>
        <taxon>Armillaria</taxon>
    </lineage>
</organism>
<evidence type="ECO:0000313" key="2">
    <source>
        <dbReference type="EMBL" id="KAK0472779.1"/>
    </source>
</evidence>
<gene>
    <name evidence="2" type="ORF">IW261DRAFT_1506895</name>
</gene>
<accession>A0AA39NVT6</accession>
<feature type="transmembrane region" description="Helical" evidence="1">
    <location>
        <begin position="83"/>
        <end position="105"/>
    </location>
</feature>
<name>A0AA39NVT6_9AGAR</name>
<dbReference type="AlphaFoldDB" id="A0AA39NVT6"/>